<reference evidence="1" key="1">
    <citation type="submission" date="2024-05" db="EMBL/GenBank/DDBJ databases">
        <title>Whole genome shotgun sequence of Streptomyces hygroscopicus NBRC 113678.</title>
        <authorList>
            <person name="Komaki H."/>
            <person name="Tamura T."/>
        </authorList>
    </citation>
    <scope>NUCLEOTIDE SEQUENCE</scope>
    <source>
        <strain evidence="1">N11-34</strain>
    </source>
</reference>
<protein>
    <submittedName>
        <fullName evidence="1">Uncharacterized protein</fullName>
    </submittedName>
</protein>
<evidence type="ECO:0000313" key="2">
    <source>
        <dbReference type="Proteomes" id="UP001054854"/>
    </source>
</evidence>
<comment type="caution">
    <text evidence="1">The sequence shown here is derived from an EMBL/GenBank/DDBJ whole genome shotgun (WGS) entry which is preliminary data.</text>
</comment>
<name>A0ABQ3UFI3_STRHY</name>
<sequence>MNAQPAPYDPQLVAAVENAFSEFHPLDLLDLILAESPDAAATLAAFVDLVGPIVDGG</sequence>
<dbReference type="EMBL" id="BNEK01000007">
    <property type="protein sequence ID" value="GHJ34319.1"/>
    <property type="molecule type" value="Genomic_DNA"/>
</dbReference>
<evidence type="ECO:0000313" key="1">
    <source>
        <dbReference type="EMBL" id="GHJ34319.1"/>
    </source>
</evidence>
<proteinExistence type="predicted"/>
<dbReference type="Proteomes" id="UP001054854">
    <property type="component" value="Unassembled WGS sequence"/>
</dbReference>
<organism evidence="1 2">
    <name type="scientific">Streptomyces hygroscopicus</name>
    <dbReference type="NCBI Taxonomy" id="1912"/>
    <lineage>
        <taxon>Bacteria</taxon>
        <taxon>Bacillati</taxon>
        <taxon>Actinomycetota</taxon>
        <taxon>Actinomycetes</taxon>
        <taxon>Kitasatosporales</taxon>
        <taxon>Streptomycetaceae</taxon>
        <taxon>Streptomyces</taxon>
        <taxon>Streptomyces violaceusniger group</taxon>
    </lineage>
</organism>
<dbReference type="RefSeq" id="WP_236260136.1">
    <property type="nucleotide sequence ID" value="NZ_BNEK01000007.1"/>
</dbReference>
<accession>A0ABQ3UFI3</accession>
<gene>
    <name evidence="1" type="ORF">TPA0910_87520</name>
</gene>
<keyword evidence="2" id="KW-1185">Reference proteome</keyword>